<comment type="caution">
    <text evidence="3">The sequence shown here is derived from an EMBL/GenBank/DDBJ whole genome shotgun (WGS) entry which is preliminary data.</text>
</comment>
<dbReference type="OrthoDB" id="1656699at2759"/>
<dbReference type="PANTHER" id="PTHR35301">
    <property type="entry name" value="CLAVATA3/ESR (CLE)-RELATED PROTEIN 41-RELATED"/>
    <property type="match status" value="1"/>
</dbReference>
<dbReference type="InterPro" id="IPR037495">
    <property type="entry name" value="CLE41/42/44"/>
</dbReference>
<proteinExistence type="predicted"/>
<feature type="compositionally biased region" description="Low complexity" evidence="1">
    <location>
        <begin position="101"/>
        <end position="111"/>
    </location>
</feature>
<dbReference type="GO" id="GO:0033612">
    <property type="term" value="F:receptor serine/threonine kinase binding"/>
    <property type="evidence" value="ECO:0007669"/>
    <property type="project" value="InterPro"/>
</dbReference>
<evidence type="ECO:0000256" key="1">
    <source>
        <dbReference type="SAM" id="MobiDB-lite"/>
    </source>
</evidence>
<evidence type="ECO:0000313" key="3">
    <source>
        <dbReference type="EMBL" id="CAH9068626.1"/>
    </source>
</evidence>
<keyword evidence="2" id="KW-0812">Transmembrane</keyword>
<sequence length="148" mass="16703">MRHVGWLLHLWNQTFQMTTYFNHHHYHHNPATVLLSLFFFLLLAMADHPRRILRSSSSSLEEAHEVIDKTARRESSSLSFSPMVPPQENLKAGTRIHNRNRNSNSNGNRNSVIVPSSSPFLGKNGCGSFCFNASAHEVPSGPNPISNR</sequence>
<feature type="transmembrane region" description="Helical" evidence="2">
    <location>
        <begin position="26"/>
        <end position="46"/>
    </location>
</feature>
<dbReference type="EMBL" id="CAMAPE010000005">
    <property type="protein sequence ID" value="CAH9068626.1"/>
    <property type="molecule type" value="Genomic_DNA"/>
</dbReference>
<name>A0A9P0YMH1_CUSEU</name>
<protein>
    <submittedName>
        <fullName evidence="3">Uncharacterized protein</fullName>
    </submittedName>
</protein>
<dbReference type="PANTHER" id="PTHR35301:SF1">
    <property type="entry name" value="CLAVATA3_ESR (CLE)-RELATED PROTEIN 41-RELATED"/>
    <property type="match status" value="1"/>
</dbReference>
<keyword evidence="2" id="KW-1133">Transmembrane helix</keyword>
<dbReference type="Proteomes" id="UP001152484">
    <property type="component" value="Unassembled WGS sequence"/>
</dbReference>
<feature type="region of interest" description="Disordered" evidence="1">
    <location>
        <begin position="65"/>
        <end position="114"/>
    </location>
</feature>
<evidence type="ECO:0000313" key="4">
    <source>
        <dbReference type="Proteomes" id="UP001152484"/>
    </source>
</evidence>
<evidence type="ECO:0000256" key="2">
    <source>
        <dbReference type="SAM" id="Phobius"/>
    </source>
</evidence>
<dbReference type="AlphaFoldDB" id="A0A9P0YMH1"/>
<keyword evidence="2" id="KW-0472">Membrane</keyword>
<gene>
    <name evidence="3" type="ORF">CEURO_LOCUS2885</name>
</gene>
<feature type="compositionally biased region" description="Basic and acidic residues" evidence="1">
    <location>
        <begin position="65"/>
        <end position="75"/>
    </location>
</feature>
<reference evidence="3" key="1">
    <citation type="submission" date="2022-07" db="EMBL/GenBank/DDBJ databases">
        <authorList>
            <person name="Macas J."/>
            <person name="Novak P."/>
            <person name="Neumann P."/>
        </authorList>
    </citation>
    <scope>NUCLEOTIDE SEQUENCE</scope>
</reference>
<accession>A0A9P0YMH1</accession>
<dbReference type="GO" id="GO:0048046">
    <property type="term" value="C:apoplast"/>
    <property type="evidence" value="ECO:0007669"/>
    <property type="project" value="TreeGrafter"/>
</dbReference>
<keyword evidence="4" id="KW-1185">Reference proteome</keyword>
<organism evidence="3 4">
    <name type="scientific">Cuscuta europaea</name>
    <name type="common">European dodder</name>
    <dbReference type="NCBI Taxonomy" id="41803"/>
    <lineage>
        <taxon>Eukaryota</taxon>
        <taxon>Viridiplantae</taxon>
        <taxon>Streptophyta</taxon>
        <taxon>Embryophyta</taxon>
        <taxon>Tracheophyta</taxon>
        <taxon>Spermatophyta</taxon>
        <taxon>Magnoliopsida</taxon>
        <taxon>eudicotyledons</taxon>
        <taxon>Gunneridae</taxon>
        <taxon>Pentapetalae</taxon>
        <taxon>asterids</taxon>
        <taxon>lamiids</taxon>
        <taxon>Solanales</taxon>
        <taxon>Convolvulaceae</taxon>
        <taxon>Cuscuteae</taxon>
        <taxon>Cuscuta</taxon>
        <taxon>Cuscuta subgen. Cuscuta</taxon>
    </lineage>
</organism>
<dbReference type="GO" id="GO:0010089">
    <property type="term" value="P:xylem development"/>
    <property type="evidence" value="ECO:0007669"/>
    <property type="project" value="InterPro"/>
</dbReference>